<dbReference type="Proteomes" id="UP001239111">
    <property type="component" value="Chromosome 1"/>
</dbReference>
<evidence type="ECO:0000313" key="2">
    <source>
        <dbReference type="Proteomes" id="UP001239111"/>
    </source>
</evidence>
<protein>
    <submittedName>
        <fullName evidence="1">Uncharacterized protein</fullName>
    </submittedName>
</protein>
<evidence type="ECO:0000313" key="1">
    <source>
        <dbReference type="EMBL" id="KAJ8685847.1"/>
    </source>
</evidence>
<comment type="caution">
    <text evidence="1">The sequence shown here is derived from an EMBL/GenBank/DDBJ whole genome shotgun (WGS) entry which is preliminary data.</text>
</comment>
<dbReference type="EMBL" id="CM056741">
    <property type="protein sequence ID" value="KAJ8685847.1"/>
    <property type="molecule type" value="Genomic_DNA"/>
</dbReference>
<gene>
    <name evidence="1" type="ORF">QAD02_021640</name>
</gene>
<accession>A0ACC2PR16</accession>
<name>A0ACC2PR16_9HYME</name>
<keyword evidence="2" id="KW-1185">Reference proteome</keyword>
<sequence length="111" mass="12522">MKSQIQITEIRMENFKISMDLGKSIHGKYTNILRNTNGEFTHKHYLHKKENAPDNGPSKAVGQRTTPLQQHAATPLGDGGHQEQRPPTTPLVRTTASRIRGTRVYIPQPRV</sequence>
<reference evidence="1" key="1">
    <citation type="submission" date="2023-04" db="EMBL/GenBank/DDBJ databases">
        <title>A chromosome-level genome assembly of the parasitoid wasp Eretmocerus hayati.</title>
        <authorList>
            <person name="Zhong Y."/>
            <person name="Liu S."/>
            <person name="Liu Y."/>
        </authorList>
    </citation>
    <scope>NUCLEOTIDE SEQUENCE</scope>
    <source>
        <strain evidence="1">ZJU_SS_LIU_2023</strain>
    </source>
</reference>
<organism evidence="1 2">
    <name type="scientific">Eretmocerus hayati</name>
    <dbReference type="NCBI Taxonomy" id="131215"/>
    <lineage>
        <taxon>Eukaryota</taxon>
        <taxon>Metazoa</taxon>
        <taxon>Ecdysozoa</taxon>
        <taxon>Arthropoda</taxon>
        <taxon>Hexapoda</taxon>
        <taxon>Insecta</taxon>
        <taxon>Pterygota</taxon>
        <taxon>Neoptera</taxon>
        <taxon>Endopterygota</taxon>
        <taxon>Hymenoptera</taxon>
        <taxon>Apocrita</taxon>
        <taxon>Proctotrupomorpha</taxon>
        <taxon>Chalcidoidea</taxon>
        <taxon>Aphelinidae</taxon>
        <taxon>Aphelininae</taxon>
        <taxon>Eretmocerus</taxon>
    </lineage>
</organism>
<proteinExistence type="predicted"/>